<dbReference type="Proteomes" id="UP001638015">
    <property type="component" value="Unassembled WGS sequence"/>
</dbReference>
<dbReference type="PROSITE" id="PS00041">
    <property type="entry name" value="HTH_ARAC_FAMILY_1"/>
    <property type="match status" value="1"/>
</dbReference>
<accession>A0ABW9MWC6</accession>
<dbReference type="EMBL" id="JBGMEH010000006">
    <property type="protein sequence ID" value="MFO3716064.1"/>
    <property type="molecule type" value="Genomic_DNA"/>
</dbReference>
<protein>
    <submittedName>
        <fullName evidence="5">AraC family transcriptional regulator</fullName>
    </submittedName>
</protein>
<reference evidence="5 6" key="1">
    <citation type="journal article" date="2025" name="Anaerobe">
        <title>Description of Anaerococcus kampingiae sp. nov., Anaerococcus groningensis sp. nov., Anaerococcus martiniensis sp. nov., and Anaerococcus cruorum sp. nov., isolated from human clinical specimens.</title>
        <authorList>
            <person name="Boiten K.E."/>
            <person name="Meijer J."/>
            <person name="van Wezel E.M."/>
            <person name="Veloo A.C.M."/>
        </authorList>
    </citation>
    <scope>NUCLEOTIDE SEQUENCE [LARGE SCALE GENOMIC DNA]</scope>
    <source>
        <strain evidence="5 6">ENR1039</strain>
    </source>
</reference>
<evidence type="ECO:0000256" key="2">
    <source>
        <dbReference type="ARBA" id="ARBA00023125"/>
    </source>
</evidence>
<dbReference type="InterPro" id="IPR037923">
    <property type="entry name" value="HTH-like"/>
</dbReference>
<keyword evidence="1" id="KW-0805">Transcription regulation</keyword>
<dbReference type="InterPro" id="IPR014710">
    <property type="entry name" value="RmlC-like_jellyroll"/>
</dbReference>
<name>A0ABW9MWC6_9FIRM</name>
<dbReference type="PANTHER" id="PTHR43280">
    <property type="entry name" value="ARAC-FAMILY TRANSCRIPTIONAL REGULATOR"/>
    <property type="match status" value="1"/>
</dbReference>
<dbReference type="PROSITE" id="PS01124">
    <property type="entry name" value="HTH_ARAC_FAMILY_2"/>
    <property type="match status" value="1"/>
</dbReference>
<keyword evidence="3" id="KW-0804">Transcription</keyword>
<proteinExistence type="predicted"/>
<evidence type="ECO:0000256" key="3">
    <source>
        <dbReference type="ARBA" id="ARBA00023163"/>
    </source>
</evidence>
<evidence type="ECO:0000256" key="1">
    <source>
        <dbReference type="ARBA" id="ARBA00023015"/>
    </source>
</evidence>
<dbReference type="PANTHER" id="PTHR43280:SF28">
    <property type="entry name" value="HTH-TYPE TRANSCRIPTIONAL ACTIVATOR RHAS"/>
    <property type="match status" value="1"/>
</dbReference>
<organism evidence="5 6">
    <name type="scientific">Anaerococcus cruorum</name>
    <dbReference type="NCBI Taxonomy" id="3115617"/>
    <lineage>
        <taxon>Bacteria</taxon>
        <taxon>Bacillati</taxon>
        <taxon>Bacillota</taxon>
        <taxon>Tissierellia</taxon>
        <taxon>Tissierellales</taxon>
        <taxon>Peptoniphilaceae</taxon>
        <taxon>Anaerococcus</taxon>
    </lineage>
</organism>
<dbReference type="Gene3D" id="1.10.10.60">
    <property type="entry name" value="Homeodomain-like"/>
    <property type="match status" value="2"/>
</dbReference>
<dbReference type="Gene3D" id="2.60.120.10">
    <property type="entry name" value="Jelly Rolls"/>
    <property type="match status" value="1"/>
</dbReference>
<gene>
    <name evidence="5" type="ORF">ACCQ40_04590</name>
</gene>
<keyword evidence="2" id="KW-0238">DNA-binding</keyword>
<comment type="caution">
    <text evidence="5">The sequence shown here is derived from an EMBL/GenBank/DDBJ whole genome shotgun (WGS) entry which is preliminary data.</text>
</comment>
<dbReference type="SUPFAM" id="SSF51215">
    <property type="entry name" value="Regulatory protein AraC"/>
    <property type="match status" value="1"/>
</dbReference>
<evidence type="ECO:0000259" key="4">
    <source>
        <dbReference type="PROSITE" id="PS01124"/>
    </source>
</evidence>
<dbReference type="SMART" id="SM00342">
    <property type="entry name" value="HTH_ARAC"/>
    <property type="match status" value="1"/>
</dbReference>
<dbReference type="Pfam" id="PF12833">
    <property type="entry name" value="HTH_18"/>
    <property type="match status" value="1"/>
</dbReference>
<keyword evidence="6" id="KW-1185">Reference proteome</keyword>
<evidence type="ECO:0000313" key="5">
    <source>
        <dbReference type="EMBL" id="MFO3716064.1"/>
    </source>
</evidence>
<feature type="domain" description="HTH araC/xylS-type" evidence="4">
    <location>
        <begin position="183"/>
        <end position="281"/>
    </location>
</feature>
<dbReference type="SUPFAM" id="SSF46689">
    <property type="entry name" value="Homeodomain-like"/>
    <property type="match status" value="2"/>
</dbReference>
<sequence>MIENTYFRDIEQENDISNVDIKVLDAQKNIYSRNYSSRIQFHPFTYFYYVKQGFGKLSVENETLSVHQNDIIVINSNIGHTIYVDGACGTCEIIGFGVESLSLSKINKKNGKVESTNFFSANIEENKLDATYFDEIFDEFHSGKIFSKAMANSKAAIFIVEFLRKFENTITVKHDRKVNRQIDYIKNYIDSNYSEDIKLEQLSAMAYMNKFHLISEFKQSYRVTPIEYLILKRIEISKNLLISTNHSMEEISSIVGFNSQSYFNQVFKKKVGQTPSQFRKKHRL</sequence>
<dbReference type="InterPro" id="IPR018062">
    <property type="entry name" value="HTH_AraC-typ_CS"/>
</dbReference>
<evidence type="ECO:0000313" key="6">
    <source>
        <dbReference type="Proteomes" id="UP001638015"/>
    </source>
</evidence>
<dbReference type="InterPro" id="IPR020449">
    <property type="entry name" value="Tscrpt_reg_AraC-type_HTH"/>
</dbReference>
<dbReference type="InterPro" id="IPR018060">
    <property type="entry name" value="HTH_AraC"/>
</dbReference>
<dbReference type="RefSeq" id="WP_410032805.1">
    <property type="nucleotide sequence ID" value="NZ_JBGMEH010000006.1"/>
</dbReference>
<dbReference type="PRINTS" id="PR00032">
    <property type="entry name" value="HTHARAC"/>
</dbReference>
<dbReference type="InterPro" id="IPR009057">
    <property type="entry name" value="Homeodomain-like_sf"/>
</dbReference>